<dbReference type="Proteomes" id="UP000657006">
    <property type="component" value="Unassembled WGS sequence"/>
</dbReference>
<evidence type="ECO:0000256" key="8">
    <source>
        <dbReference type="ARBA" id="ARBA00023163"/>
    </source>
</evidence>
<comment type="caution">
    <text evidence="9">The sequence shown here is derived from an EMBL/GenBank/DDBJ whole genome shotgun (WGS) entry which is preliminary data.</text>
</comment>
<evidence type="ECO:0000256" key="2">
    <source>
        <dbReference type="ARBA" id="ARBA00009992"/>
    </source>
</evidence>
<dbReference type="InterPro" id="IPR036482">
    <property type="entry name" value="Regulatory_HutP_sf"/>
</dbReference>
<accession>A0A926DU70</accession>
<keyword evidence="10" id="KW-1185">Reference proteome</keyword>
<evidence type="ECO:0000256" key="1">
    <source>
        <dbReference type="ARBA" id="ARBA00002945"/>
    </source>
</evidence>
<evidence type="ECO:0000256" key="3">
    <source>
        <dbReference type="ARBA" id="ARBA00011643"/>
    </source>
</evidence>
<sequence length="152" mass="16086">MKSDSTEVARSAIKVAITSSRSMEEQMIEALKKKGIQSVAVDIGGSLLESIPKIVERALVASKRTGIIQDCHLHDGAVVGAAKEAIMQVSGKAMGLNVGGKIGIARYKEHISVCIFLSIGLLHLNEIAIGLGHRSLPSPDELNTSAFPEEAQ</sequence>
<comment type="subunit">
    <text evidence="3">Homohexamer.</text>
</comment>
<keyword evidence="7" id="KW-0010">Activator</keyword>
<keyword evidence="6" id="KW-0805">Transcription regulation</keyword>
<evidence type="ECO:0000313" key="10">
    <source>
        <dbReference type="Proteomes" id="UP000657006"/>
    </source>
</evidence>
<dbReference type="Gene3D" id="3.40.1510.10">
    <property type="entry name" value="Hut operon regulatory protein HutP"/>
    <property type="match status" value="1"/>
</dbReference>
<comment type="similarity">
    <text evidence="2">Belongs to the HutP family.</text>
</comment>
<evidence type="ECO:0000256" key="7">
    <source>
        <dbReference type="ARBA" id="ARBA00023159"/>
    </source>
</evidence>
<name>A0A926DU70_9FIRM</name>
<dbReference type="AlphaFoldDB" id="A0A926DU70"/>
<dbReference type="GO" id="GO:0003723">
    <property type="term" value="F:RNA binding"/>
    <property type="evidence" value="ECO:0007669"/>
    <property type="project" value="UniProtKB-KW"/>
</dbReference>
<dbReference type="Pfam" id="PF09021">
    <property type="entry name" value="HutP"/>
    <property type="match status" value="1"/>
</dbReference>
<comment type="function">
    <text evidence="1">Antiterminator that binds to cis-acting regulatory sequences on the mRNA in the presence of histidine, thereby suppressing transcription termination and activating the hut operon for histidine utilization.</text>
</comment>
<evidence type="ECO:0000256" key="5">
    <source>
        <dbReference type="ARBA" id="ARBA00022884"/>
    </source>
</evidence>
<dbReference type="EMBL" id="JACRSQ010000015">
    <property type="protein sequence ID" value="MBC8544018.1"/>
    <property type="molecule type" value="Genomic_DNA"/>
</dbReference>
<proteinExistence type="inferred from homology"/>
<evidence type="ECO:0000256" key="4">
    <source>
        <dbReference type="ARBA" id="ARBA00019377"/>
    </source>
</evidence>
<dbReference type="CDD" id="cd11640">
    <property type="entry name" value="HutP"/>
    <property type="match status" value="1"/>
</dbReference>
<organism evidence="9 10">
    <name type="scientific">Bianquea renquensis</name>
    <dbReference type="NCBI Taxonomy" id="2763661"/>
    <lineage>
        <taxon>Bacteria</taxon>
        <taxon>Bacillati</taxon>
        <taxon>Bacillota</taxon>
        <taxon>Clostridia</taxon>
        <taxon>Eubacteriales</taxon>
        <taxon>Bianqueaceae</taxon>
        <taxon>Bianquea</taxon>
    </lineage>
</organism>
<reference evidence="9" key="1">
    <citation type="submission" date="2020-08" db="EMBL/GenBank/DDBJ databases">
        <title>Genome public.</title>
        <authorList>
            <person name="Liu C."/>
            <person name="Sun Q."/>
        </authorList>
    </citation>
    <scope>NUCLEOTIDE SEQUENCE</scope>
    <source>
        <strain evidence="9">NSJ-32</strain>
    </source>
</reference>
<dbReference type="RefSeq" id="WP_177717823.1">
    <property type="nucleotide sequence ID" value="NZ_JACRSQ010000015.1"/>
</dbReference>
<evidence type="ECO:0000313" key="9">
    <source>
        <dbReference type="EMBL" id="MBC8544018.1"/>
    </source>
</evidence>
<dbReference type="InterPro" id="IPR015111">
    <property type="entry name" value="Regulatory_HutP"/>
</dbReference>
<gene>
    <name evidence="9" type="ORF">H8730_10715</name>
</gene>
<evidence type="ECO:0000256" key="6">
    <source>
        <dbReference type="ARBA" id="ARBA00023015"/>
    </source>
</evidence>
<protein>
    <recommendedName>
        <fullName evidence="4">Hut operon positive regulatory protein</fullName>
    </recommendedName>
</protein>
<keyword evidence="5" id="KW-0694">RNA-binding</keyword>
<keyword evidence="8" id="KW-0804">Transcription</keyword>